<dbReference type="Proteomes" id="UP001271007">
    <property type="component" value="Unassembled WGS sequence"/>
</dbReference>
<dbReference type="AlphaFoldDB" id="A0AAJ0DQV3"/>
<dbReference type="EMBL" id="JAWDJX010000011">
    <property type="protein sequence ID" value="KAK3054520.1"/>
    <property type="molecule type" value="Genomic_DNA"/>
</dbReference>
<gene>
    <name evidence="2" type="ORF">LTR09_004249</name>
</gene>
<comment type="caution">
    <text evidence="2">The sequence shown here is derived from an EMBL/GenBank/DDBJ whole genome shotgun (WGS) entry which is preliminary data.</text>
</comment>
<evidence type="ECO:0000313" key="2">
    <source>
        <dbReference type="EMBL" id="KAK3054520.1"/>
    </source>
</evidence>
<feature type="domain" description="Heterokaryon incompatibility" evidence="1">
    <location>
        <begin position="44"/>
        <end position="208"/>
    </location>
</feature>
<dbReference type="Pfam" id="PF06985">
    <property type="entry name" value="HET"/>
    <property type="match status" value="1"/>
</dbReference>
<keyword evidence="3" id="KW-1185">Reference proteome</keyword>
<proteinExistence type="predicted"/>
<name>A0AAJ0DQV3_9PEZI</name>
<dbReference type="InterPro" id="IPR052895">
    <property type="entry name" value="HetReg/Transcr_Mod"/>
</dbReference>
<evidence type="ECO:0000313" key="3">
    <source>
        <dbReference type="Proteomes" id="UP001271007"/>
    </source>
</evidence>
<dbReference type="PANTHER" id="PTHR24148">
    <property type="entry name" value="ANKYRIN REPEAT DOMAIN-CONTAINING PROTEIN 39 HOMOLOG-RELATED"/>
    <property type="match status" value="1"/>
</dbReference>
<reference evidence="2" key="1">
    <citation type="submission" date="2023-04" db="EMBL/GenBank/DDBJ databases">
        <title>Black Yeasts Isolated from many extreme environments.</title>
        <authorList>
            <person name="Coleine C."/>
            <person name="Stajich J.E."/>
            <person name="Selbmann L."/>
        </authorList>
    </citation>
    <scope>NUCLEOTIDE SEQUENCE</scope>
    <source>
        <strain evidence="2">CCFEE 5312</strain>
    </source>
</reference>
<accession>A0AAJ0DQV3</accession>
<organism evidence="2 3">
    <name type="scientific">Extremus antarcticus</name>
    <dbReference type="NCBI Taxonomy" id="702011"/>
    <lineage>
        <taxon>Eukaryota</taxon>
        <taxon>Fungi</taxon>
        <taxon>Dikarya</taxon>
        <taxon>Ascomycota</taxon>
        <taxon>Pezizomycotina</taxon>
        <taxon>Dothideomycetes</taxon>
        <taxon>Dothideomycetidae</taxon>
        <taxon>Mycosphaerellales</taxon>
        <taxon>Extremaceae</taxon>
        <taxon>Extremus</taxon>
    </lineage>
</organism>
<dbReference type="PANTHER" id="PTHR24148:SF64">
    <property type="entry name" value="HETEROKARYON INCOMPATIBILITY DOMAIN-CONTAINING PROTEIN"/>
    <property type="match status" value="1"/>
</dbReference>
<evidence type="ECO:0000259" key="1">
    <source>
        <dbReference type="Pfam" id="PF06985"/>
    </source>
</evidence>
<dbReference type="InterPro" id="IPR010730">
    <property type="entry name" value="HET"/>
</dbReference>
<protein>
    <recommendedName>
        <fullName evidence="1">Heterokaryon incompatibility domain-containing protein</fullName>
    </recommendedName>
</protein>
<sequence length="313" mass="35378">MEAHSRAQIRLLYLERSVDYSSPLTGRLEVHSLPRSVPPTLRSFVALSYTWSNAISDAVPVPIHDGLANDSATLSSPRSTTATPDCIFIDGKPLPIGENLAAFLRHSRRCNQGENIPLWIDAICINQKGDREKSQQISLIGFIYSLATKVVVWLGPPTANSDLGMKWLDKLGSGSPYWKMPLLSSRTLTAIQNLLLRRWWTRVWIIQEIVAGGFHIKLHAIEVWCGERTTTWMRVVIAAARMRAYRDDRRQYFPNIDRVLELDALRDSALGLSLAGPYRCNIESPLHSPTAMLIRCRRYDSTDPKDKVDAIYH</sequence>